<name>A0A8R1EJN0_CAEJA</name>
<feature type="transmembrane region" description="Helical" evidence="2">
    <location>
        <begin position="6"/>
        <end position="22"/>
    </location>
</feature>
<accession>A0A8R1EJN0</accession>
<organism evidence="3 4">
    <name type="scientific">Caenorhabditis japonica</name>
    <dbReference type="NCBI Taxonomy" id="281687"/>
    <lineage>
        <taxon>Eukaryota</taxon>
        <taxon>Metazoa</taxon>
        <taxon>Ecdysozoa</taxon>
        <taxon>Nematoda</taxon>
        <taxon>Chromadorea</taxon>
        <taxon>Rhabditida</taxon>
        <taxon>Rhabditina</taxon>
        <taxon>Rhabditomorpha</taxon>
        <taxon>Rhabditoidea</taxon>
        <taxon>Rhabditidae</taxon>
        <taxon>Peloderinae</taxon>
        <taxon>Caenorhabditis</taxon>
    </lineage>
</organism>
<evidence type="ECO:0000313" key="4">
    <source>
        <dbReference type="Proteomes" id="UP000005237"/>
    </source>
</evidence>
<protein>
    <submittedName>
        <fullName evidence="3">Uncharacterized protein</fullName>
    </submittedName>
</protein>
<evidence type="ECO:0000256" key="2">
    <source>
        <dbReference type="SAM" id="Phobius"/>
    </source>
</evidence>
<evidence type="ECO:0000313" key="3">
    <source>
        <dbReference type="EnsemblMetazoa" id="CJA34897.1"/>
    </source>
</evidence>
<evidence type="ECO:0000256" key="1">
    <source>
        <dbReference type="SAM" id="Coils"/>
    </source>
</evidence>
<dbReference type="AlphaFoldDB" id="A0A8R1EJN0"/>
<feature type="coiled-coil region" evidence="1">
    <location>
        <begin position="23"/>
        <end position="67"/>
    </location>
</feature>
<dbReference type="Proteomes" id="UP000005237">
    <property type="component" value="Unassembled WGS sequence"/>
</dbReference>
<keyword evidence="4" id="KW-1185">Reference proteome</keyword>
<keyword evidence="2" id="KW-0472">Membrane</keyword>
<sequence length="79" mass="9184">MSIITVIEYLVLIFLVLLYCCTHKSRKQEIEQLHSDIKKARDDVDEVAEKRKKHEKANAELYEMNANDDVIPPKPVDNS</sequence>
<proteinExistence type="predicted"/>
<reference evidence="4" key="1">
    <citation type="submission" date="2010-08" db="EMBL/GenBank/DDBJ databases">
        <authorList>
            <consortium name="Caenorhabditis japonica Sequencing Consortium"/>
            <person name="Wilson R.K."/>
        </authorList>
    </citation>
    <scope>NUCLEOTIDE SEQUENCE [LARGE SCALE GENOMIC DNA]</scope>
    <source>
        <strain evidence="4">DF5081</strain>
    </source>
</reference>
<dbReference type="EnsemblMetazoa" id="CJA34897.1">
    <property type="protein sequence ID" value="CJA34897.1"/>
    <property type="gene ID" value="WBGene00210744"/>
</dbReference>
<keyword evidence="2" id="KW-1133">Transmembrane helix</keyword>
<keyword evidence="2" id="KW-0812">Transmembrane</keyword>
<keyword evidence="1" id="KW-0175">Coiled coil</keyword>
<reference evidence="3" key="2">
    <citation type="submission" date="2022-06" db="UniProtKB">
        <authorList>
            <consortium name="EnsemblMetazoa"/>
        </authorList>
    </citation>
    <scope>IDENTIFICATION</scope>
    <source>
        <strain evidence="3">DF5081</strain>
    </source>
</reference>